<reference evidence="2 3" key="1">
    <citation type="journal article" date="2018" name="Mol. Biol. Evol.">
        <title>Broad Genomic Sampling Reveals a Smut Pathogenic Ancestry of the Fungal Clade Ustilaginomycotina.</title>
        <authorList>
            <person name="Kijpornyongpan T."/>
            <person name="Mondo S.J."/>
            <person name="Barry K."/>
            <person name="Sandor L."/>
            <person name="Lee J."/>
            <person name="Lipzen A."/>
            <person name="Pangilinan J."/>
            <person name="LaButti K."/>
            <person name="Hainaut M."/>
            <person name="Henrissat B."/>
            <person name="Grigoriev I.V."/>
            <person name="Spatafora J.W."/>
            <person name="Aime M.C."/>
        </authorList>
    </citation>
    <scope>NUCLEOTIDE SEQUENCE [LARGE SCALE GENOMIC DNA]</scope>
    <source>
        <strain evidence="2 3">MCA 3882</strain>
    </source>
</reference>
<keyword evidence="3" id="KW-1185">Reference proteome</keyword>
<dbReference type="EMBL" id="KZ819603">
    <property type="protein sequence ID" value="PWN36061.1"/>
    <property type="molecule type" value="Genomic_DNA"/>
</dbReference>
<dbReference type="Proteomes" id="UP000245771">
    <property type="component" value="Unassembled WGS sequence"/>
</dbReference>
<evidence type="ECO:0000313" key="2">
    <source>
        <dbReference type="EMBL" id="PWN36061.1"/>
    </source>
</evidence>
<protein>
    <submittedName>
        <fullName evidence="2">Uncharacterized protein</fullName>
    </submittedName>
</protein>
<dbReference type="InParanoid" id="A0A316VJ60"/>
<dbReference type="GeneID" id="37022700"/>
<dbReference type="RefSeq" id="XP_025356363.1">
    <property type="nucleotide sequence ID" value="XM_025500919.1"/>
</dbReference>
<evidence type="ECO:0000313" key="3">
    <source>
        <dbReference type="Proteomes" id="UP000245771"/>
    </source>
</evidence>
<accession>A0A316VJ60</accession>
<evidence type="ECO:0000256" key="1">
    <source>
        <dbReference type="SAM" id="MobiDB-lite"/>
    </source>
</evidence>
<feature type="compositionally biased region" description="Polar residues" evidence="1">
    <location>
        <begin position="176"/>
        <end position="196"/>
    </location>
</feature>
<proteinExistence type="predicted"/>
<gene>
    <name evidence="2" type="ORF">FA14DRAFT_179426</name>
</gene>
<dbReference type="AlphaFoldDB" id="A0A316VJ60"/>
<sequence length="263" mass="29536">MSRSQARPELPAIPCVRGRNNAAQLLRKNAYQELYRQDSLLSSSSYASNSSWQSQSHNEPHIMLPSALPYLANGGGRLQGFESSRNSWQSYMDSTEWEEDYNKGAFFTTLAQQHILPSSPTKISRHQREDEIYESDHSSALECGSEVSSALSGYTDCNKDDVAIWKKLEKALDTRFSSKNQNTNPRSEQIPSSLQPGSPLPMQYPKPKNAPGRFSEPPKVPIPPKIAQRPSTLIYQYQRVTAAGSAAKHRRIYSGGQHKEQFM</sequence>
<name>A0A316VJ60_9BASI</name>
<feature type="region of interest" description="Disordered" evidence="1">
    <location>
        <begin position="176"/>
        <end position="227"/>
    </location>
</feature>
<organism evidence="2 3">
    <name type="scientific">Meira miltonrushii</name>
    <dbReference type="NCBI Taxonomy" id="1280837"/>
    <lineage>
        <taxon>Eukaryota</taxon>
        <taxon>Fungi</taxon>
        <taxon>Dikarya</taxon>
        <taxon>Basidiomycota</taxon>
        <taxon>Ustilaginomycotina</taxon>
        <taxon>Exobasidiomycetes</taxon>
        <taxon>Exobasidiales</taxon>
        <taxon>Brachybasidiaceae</taxon>
        <taxon>Meira</taxon>
    </lineage>
</organism>